<dbReference type="InterPro" id="IPR032710">
    <property type="entry name" value="NTF2-like_dom_sf"/>
</dbReference>
<reference evidence="4" key="1">
    <citation type="journal article" date="2019" name="Int. J. Syst. Evol. Microbiol.">
        <title>The Global Catalogue of Microorganisms (GCM) 10K type strain sequencing project: providing services to taxonomists for standard genome sequencing and annotation.</title>
        <authorList>
            <consortium name="The Broad Institute Genomics Platform"/>
            <consortium name="The Broad Institute Genome Sequencing Center for Infectious Disease"/>
            <person name="Wu L."/>
            <person name="Ma J."/>
        </authorList>
    </citation>
    <scope>NUCLEOTIDE SEQUENCE [LARGE SCALE GENOMIC DNA]</scope>
    <source>
        <strain evidence="4">JCM 10303</strain>
    </source>
</reference>
<sequence>MIPTTGHRGPHPPKGSTMSDFDDVIGRYIASWNERDPQRRRTAIEQIWTEDATYTDPPVDVAGRDAIDGMIAAVQGQFPDFSFRLGGPVDAHHHIGRFTWELGPEGGEAVVVGFDVAVLDDTGRIKSVLGFLDKIPAA</sequence>
<evidence type="ECO:0000313" key="3">
    <source>
        <dbReference type="EMBL" id="GAA0542520.1"/>
    </source>
</evidence>
<feature type="domain" description="SnoaL-like" evidence="2">
    <location>
        <begin position="27"/>
        <end position="127"/>
    </location>
</feature>
<protein>
    <submittedName>
        <fullName evidence="3">Nuclear transport factor 2 family protein</fullName>
    </submittedName>
</protein>
<name>A0ABP3NEM2_SACER</name>
<dbReference type="EMBL" id="BAAAGS010000034">
    <property type="protein sequence ID" value="GAA0542520.1"/>
    <property type="molecule type" value="Genomic_DNA"/>
</dbReference>
<evidence type="ECO:0000259" key="2">
    <source>
        <dbReference type="Pfam" id="PF12680"/>
    </source>
</evidence>
<dbReference type="Proteomes" id="UP001500729">
    <property type="component" value="Unassembled WGS sequence"/>
</dbReference>
<proteinExistence type="predicted"/>
<dbReference type="CDD" id="cd00531">
    <property type="entry name" value="NTF2_like"/>
    <property type="match status" value="1"/>
</dbReference>
<dbReference type="SUPFAM" id="SSF54427">
    <property type="entry name" value="NTF2-like"/>
    <property type="match status" value="1"/>
</dbReference>
<evidence type="ECO:0000256" key="1">
    <source>
        <dbReference type="SAM" id="MobiDB-lite"/>
    </source>
</evidence>
<organism evidence="3 4">
    <name type="scientific">Saccharopolyspora erythraea</name>
    <name type="common">Streptomyces erythraeus</name>
    <dbReference type="NCBI Taxonomy" id="1836"/>
    <lineage>
        <taxon>Bacteria</taxon>
        <taxon>Bacillati</taxon>
        <taxon>Actinomycetota</taxon>
        <taxon>Actinomycetes</taxon>
        <taxon>Pseudonocardiales</taxon>
        <taxon>Pseudonocardiaceae</taxon>
        <taxon>Saccharopolyspora</taxon>
    </lineage>
</organism>
<dbReference type="Pfam" id="PF12680">
    <property type="entry name" value="SnoaL_2"/>
    <property type="match status" value="1"/>
</dbReference>
<dbReference type="Gene3D" id="3.10.450.50">
    <property type="match status" value="1"/>
</dbReference>
<evidence type="ECO:0000313" key="4">
    <source>
        <dbReference type="Proteomes" id="UP001500729"/>
    </source>
</evidence>
<gene>
    <name evidence="3" type="ORF">GCM10009533_46950</name>
</gene>
<keyword evidence="4" id="KW-1185">Reference proteome</keyword>
<accession>A0ABP3NEM2</accession>
<feature type="region of interest" description="Disordered" evidence="1">
    <location>
        <begin position="1"/>
        <end position="20"/>
    </location>
</feature>
<dbReference type="InterPro" id="IPR037401">
    <property type="entry name" value="SnoaL-like"/>
</dbReference>
<comment type="caution">
    <text evidence="3">The sequence shown here is derived from an EMBL/GenBank/DDBJ whole genome shotgun (WGS) entry which is preliminary data.</text>
</comment>